<evidence type="ECO:0000256" key="1">
    <source>
        <dbReference type="SAM" id="MobiDB-lite"/>
    </source>
</evidence>
<dbReference type="InParanoid" id="A0A2P5HYM2"/>
<dbReference type="Proteomes" id="UP000094444">
    <property type="component" value="Unassembled WGS sequence"/>
</dbReference>
<accession>A0A2P5HYM2</accession>
<feature type="region of interest" description="Disordered" evidence="1">
    <location>
        <begin position="1"/>
        <end position="111"/>
    </location>
</feature>
<dbReference type="AlphaFoldDB" id="A0A2P5HYM2"/>
<dbReference type="STRING" id="158607.A0A2P5HYM2"/>
<keyword evidence="4" id="KW-1185">Reference proteome</keyword>
<gene>
    <name evidence="3" type="ORF">DHEL01_v206248</name>
</gene>
<feature type="compositionally biased region" description="Polar residues" evidence="1">
    <location>
        <begin position="1"/>
        <end position="13"/>
    </location>
</feature>
<dbReference type="OrthoDB" id="5244165at2759"/>
<evidence type="ECO:0000313" key="3">
    <source>
        <dbReference type="EMBL" id="POS75351.1"/>
    </source>
</evidence>
<organism evidence="3 4">
    <name type="scientific">Diaporthe helianthi</name>
    <dbReference type="NCBI Taxonomy" id="158607"/>
    <lineage>
        <taxon>Eukaryota</taxon>
        <taxon>Fungi</taxon>
        <taxon>Dikarya</taxon>
        <taxon>Ascomycota</taxon>
        <taxon>Pezizomycotina</taxon>
        <taxon>Sordariomycetes</taxon>
        <taxon>Sordariomycetidae</taxon>
        <taxon>Diaporthales</taxon>
        <taxon>Diaporthaceae</taxon>
        <taxon>Diaporthe</taxon>
    </lineage>
</organism>
<sequence length="483" mass="53530">MTTSFQVRKQSIDSWLDAIEPTSPEQQTIEPASPEHREPPTKRVCRRPAQNTPPPTEDSMMASDKPMTPVRRGARKRTNEEAGGELGLDDEGLDETPRPRRPYLSPRKRQVNSLKRSRAILGHLQKPIQILAVPDYADALQSLPADVIPLYEQISTANEFEGVIPYEVRDIVKKRVRDKPQYFRAPNPADNGKAMAVLASVYAIKHRATEAQVYQRDEIAWNTMVHSPLLYLVFSSDVKVDTTFLADVHDTTQSTAIHVRAEPVMSASIAGDSIPLLRGSSSSNGTEPACSVSIESLLVSERSLTNSNLSLSMMRSRGVKVDYVLAVEFPEDTLLRKTIKEAIQDSPLPHINQTAYLPLKESPIAVAIETKTDTSAQDPLVQLGIWTGAWYKHMYDLREYLAGPGPKPRLVSVPVIQVVGHQWQVYFAQDMGESIIIHGPIPLGSTANILSIYGLLASLEAVKQWVEGAFCTGLEAWLTPEAR</sequence>
<reference evidence="3" key="1">
    <citation type="submission" date="2017-09" db="EMBL/GenBank/DDBJ databases">
        <title>Polyketide synthases of a Diaporthe helianthi virulent isolate.</title>
        <authorList>
            <person name="Baroncelli R."/>
        </authorList>
    </citation>
    <scope>NUCLEOTIDE SEQUENCE [LARGE SCALE GENOMIC DNA]</scope>
    <source>
        <strain evidence="3">7/96</strain>
    </source>
</reference>
<evidence type="ECO:0000259" key="2">
    <source>
        <dbReference type="Pfam" id="PF20516"/>
    </source>
</evidence>
<feature type="domain" description="PD-(D/E)XK nuclease-like" evidence="2">
    <location>
        <begin position="177"/>
        <end position="470"/>
    </location>
</feature>
<dbReference type="InterPro" id="IPR046797">
    <property type="entry name" value="PDDEXK_12"/>
</dbReference>
<evidence type="ECO:0000313" key="4">
    <source>
        <dbReference type="Proteomes" id="UP000094444"/>
    </source>
</evidence>
<comment type="caution">
    <text evidence="3">The sequence shown here is derived from an EMBL/GenBank/DDBJ whole genome shotgun (WGS) entry which is preliminary data.</text>
</comment>
<dbReference type="Pfam" id="PF20516">
    <property type="entry name" value="PDDEXK_12"/>
    <property type="match status" value="1"/>
</dbReference>
<name>A0A2P5HYM2_DIAHE</name>
<dbReference type="EMBL" id="MAVT02000499">
    <property type="protein sequence ID" value="POS75351.1"/>
    <property type="molecule type" value="Genomic_DNA"/>
</dbReference>
<proteinExistence type="predicted"/>
<protein>
    <recommendedName>
        <fullName evidence="2">PD-(D/E)XK nuclease-like domain-containing protein</fullName>
    </recommendedName>
</protein>